<sequence>MGGASWSPFMISAKRALLDLTIILCLLIWFFWEGAGVGGLSCLLLFTCASIIRSGFVVIPSTCKDASIFV</sequence>
<keyword evidence="1" id="KW-0472">Membrane</keyword>
<dbReference type="EMBL" id="CM007648">
    <property type="protein sequence ID" value="ONM26728.1"/>
    <property type="molecule type" value="Genomic_DNA"/>
</dbReference>
<keyword evidence="1" id="KW-1133">Transmembrane helix</keyword>
<evidence type="ECO:0000256" key="1">
    <source>
        <dbReference type="SAM" id="Phobius"/>
    </source>
</evidence>
<organism evidence="2">
    <name type="scientific">Zea mays</name>
    <name type="common">Maize</name>
    <dbReference type="NCBI Taxonomy" id="4577"/>
    <lineage>
        <taxon>Eukaryota</taxon>
        <taxon>Viridiplantae</taxon>
        <taxon>Streptophyta</taxon>
        <taxon>Embryophyta</taxon>
        <taxon>Tracheophyta</taxon>
        <taxon>Spermatophyta</taxon>
        <taxon>Magnoliopsida</taxon>
        <taxon>Liliopsida</taxon>
        <taxon>Poales</taxon>
        <taxon>Poaceae</taxon>
        <taxon>PACMAD clade</taxon>
        <taxon>Panicoideae</taxon>
        <taxon>Andropogonodae</taxon>
        <taxon>Andropogoneae</taxon>
        <taxon>Tripsacinae</taxon>
        <taxon>Zea</taxon>
    </lineage>
</organism>
<evidence type="ECO:0000313" key="2">
    <source>
        <dbReference type="EMBL" id="ONM26728.1"/>
    </source>
</evidence>
<gene>
    <name evidence="2" type="ORF">ZEAMMB73_Zm00001d007401</name>
</gene>
<dbReference type="EMBL" id="CM007648">
    <property type="protein sequence ID" value="ONM26738.1"/>
    <property type="molecule type" value="Genomic_DNA"/>
</dbReference>
<feature type="transmembrane region" description="Helical" evidence="1">
    <location>
        <begin position="38"/>
        <end position="59"/>
    </location>
</feature>
<dbReference type="EMBL" id="CM007648">
    <property type="protein sequence ID" value="ONM26727.1"/>
    <property type="molecule type" value="Genomic_DNA"/>
</dbReference>
<name>A0A1D6F625_MAIZE</name>
<proteinExistence type="predicted"/>
<accession>A0A1D6F625</accession>
<dbReference type="EMBL" id="CM007648">
    <property type="protein sequence ID" value="ONM26729.1"/>
    <property type="molecule type" value="Genomic_DNA"/>
</dbReference>
<dbReference type="AlphaFoldDB" id="A0A1D6F625"/>
<dbReference type="EMBL" id="CM007648">
    <property type="protein sequence ID" value="ONM26716.1"/>
    <property type="molecule type" value="Genomic_DNA"/>
</dbReference>
<reference evidence="2" key="1">
    <citation type="submission" date="2015-12" db="EMBL/GenBank/DDBJ databases">
        <title>Update maize B73 reference genome by single molecule sequencing technologies.</title>
        <authorList>
            <consortium name="Maize Genome Sequencing Project"/>
            <person name="Ware D."/>
        </authorList>
    </citation>
    <scope>NUCLEOTIDE SEQUENCE [LARGE SCALE GENOMIC DNA]</scope>
    <source>
        <tissue evidence="2">Seedling</tissue>
    </source>
</reference>
<keyword evidence="1" id="KW-0812">Transmembrane</keyword>
<feature type="transmembrane region" description="Helical" evidence="1">
    <location>
        <begin position="16"/>
        <end position="32"/>
    </location>
</feature>
<protein>
    <submittedName>
        <fullName evidence="2">Uncharacterized protein</fullName>
    </submittedName>
</protein>